<keyword evidence="2" id="KW-0614">Plasmid</keyword>
<dbReference type="Proteomes" id="UP000388452">
    <property type="component" value="Plasmid unnamed1"/>
</dbReference>
<evidence type="ECO:0000256" key="1">
    <source>
        <dbReference type="SAM" id="MobiDB-lite"/>
    </source>
</evidence>
<reference evidence="2 3" key="1">
    <citation type="submission" date="2019-10" db="EMBL/GenBank/DDBJ databases">
        <title>Genome sequencing of Lactobacillus manihotivorans.</title>
        <authorList>
            <person name="Kim K."/>
        </authorList>
    </citation>
    <scope>NUCLEOTIDE SEQUENCE [LARGE SCALE GENOMIC DNA]</scope>
    <source>
        <strain evidence="2 3">LM010</strain>
        <plasmid evidence="2 3">unnamed1</plasmid>
    </source>
</reference>
<evidence type="ECO:0000313" key="3">
    <source>
        <dbReference type="Proteomes" id="UP000388452"/>
    </source>
</evidence>
<sequence length="115" mass="13701">MSEKSDEPKKKKTPNLLQRRTHGAIKPTEPYVEQNTQPAQQKSSSDLNIQKVTRKQNNQKRSIKISSETYKDMSVLKTMENIRFDYEIIQMLIDDYQSRMSEADRRRFTVLRENY</sequence>
<accession>A0A5P8JVC1</accession>
<name>A0A5P8JVC1_9LACO</name>
<geneLocation type="plasmid" evidence="2 3">
    <name>unnamed1</name>
</geneLocation>
<proteinExistence type="predicted"/>
<evidence type="ECO:0000313" key="2">
    <source>
        <dbReference type="EMBL" id="QFQ93083.1"/>
    </source>
</evidence>
<dbReference type="RefSeq" id="WP_152164922.1">
    <property type="nucleotide sequence ID" value="NZ_CP045069.1"/>
</dbReference>
<dbReference type="AlphaFoldDB" id="A0A5P8JVC1"/>
<feature type="region of interest" description="Disordered" evidence="1">
    <location>
        <begin position="1"/>
        <end position="65"/>
    </location>
</feature>
<protein>
    <submittedName>
        <fullName evidence="2">Uncharacterized protein</fullName>
    </submittedName>
</protein>
<organism evidence="2 3">
    <name type="scientific">Lacticaseibacillus manihotivorans</name>
    <dbReference type="NCBI Taxonomy" id="88233"/>
    <lineage>
        <taxon>Bacteria</taxon>
        <taxon>Bacillati</taxon>
        <taxon>Bacillota</taxon>
        <taxon>Bacilli</taxon>
        <taxon>Lactobacillales</taxon>
        <taxon>Lactobacillaceae</taxon>
        <taxon>Lacticaseibacillus</taxon>
    </lineage>
</organism>
<feature type="compositionally biased region" description="Polar residues" evidence="1">
    <location>
        <begin position="33"/>
        <end position="51"/>
    </location>
</feature>
<gene>
    <name evidence="2" type="ORF">LM010_16800</name>
</gene>
<dbReference type="EMBL" id="CP045069">
    <property type="protein sequence ID" value="QFQ93083.1"/>
    <property type="molecule type" value="Genomic_DNA"/>
</dbReference>
<feature type="compositionally biased region" description="Basic residues" evidence="1">
    <location>
        <begin position="52"/>
        <end position="63"/>
    </location>
</feature>